<sequence length="264" mass="28902">MAPPSSTEARTTRAAVKPRKAAALLVLSGTRVLMVKRPNHFSYPGAFVFPGGTVSSTDSSLMHTALRETFEETGLLLSTTPIPMERRRLLSSLQKEVHDGVLSFDKALEALDVTLIPSDDLIPFSVWTTPVGPAKRYETHFFVTRLPSHLSEEAVVGDGGIEVVGTHWLPTERIPAWIRQGKTPMHSAQIYLTCRLAWSLGAGEGWDGVLEVARQIGRVEVLMRRTEEDGKRVENMPNGDKVIYEAGAGSAGKAWVELSDRASL</sequence>
<dbReference type="PANTHER" id="PTHR12318:SF0">
    <property type="entry name" value="ACYL-COENZYME A DIPHOSPHATASE NUDT19"/>
    <property type="match status" value="1"/>
</dbReference>
<keyword evidence="4" id="KW-0378">Hydrolase</keyword>
<comment type="cofactor">
    <cofactor evidence="1">
        <name>Mn(2+)</name>
        <dbReference type="ChEBI" id="CHEBI:29035"/>
    </cofactor>
</comment>
<dbReference type="InterPro" id="IPR000086">
    <property type="entry name" value="NUDIX_hydrolase_dom"/>
</dbReference>
<dbReference type="InterPro" id="IPR039121">
    <property type="entry name" value="NUDT19"/>
</dbReference>
<accession>A0AA48I492</accession>
<evidence type="ECO:0000256" key="4">
    <source>
        <dbReference type="ARBA" id="ARBA00022801"/>
    </source>
</evidence>
<protein>
    <recommendedName>
        <fullName evidence="7">Nudix hydrolase domain-containing protein</fullName>
    </recommendedName>
</protein>
<gene>
    <name evidence="8" type="ORF">CcaverHIS019_0207160</name>
</gene>
<evidence type="ECO:0000259" key="7">
    <source>
        <dbReference type="PROSITE" id="PS51462"/>
    </source>
</evidence>
<keyword evidence="5" id="KW-0460">Magnesium</keyword>
<dbReference type="AlphaFoldDB" id="A0AA48I492"/>
<evidence type="ECO:0000256" key="2">
    <source>
        <dbReference type="ARBA" id="ARBA00001946"/>
    </source>
</evidence>
<dbReference type="Pfam" id="PF00293">
    <property type="entry name" value="NUDIX"/>
    <property type="match status" value="1"/>
</dbReference>
<dbReference type="GO" id="GO:0046872">
    <property type="term" value="F:metal ion binding"/>
    <property type="evidence" value="ECO:0007669"/>
    <property type="project" value="UniProtKB-KW"/>
</dbReference>
<proteinExistence type="predicted"/>
<dbReference type="Gene3D" id="3.90.79.10">
    <property type="entry name" value="Nucleoside Triphosphate Pyrophosphohydrolase"/>
    <property type="match status" value="1"/>
</dbReference>
<dbReference type="GO" id="GO:0016818">
    <property type="term" value="F:hydrolase activity, acting on acid anhydrides, in phosphorus-containing anhydrides"/>
    <property type="evidence" value="ECO:0007669"/>
    <property type="project" value="InterPro"/>
</dbReference>
<evidence type="ECO:0000256" key="3">
    <source>
        <dbReference type="ARBA" id="ARBA00022723"/>
    </source>
</evidence>
<dbReference type="GO" id="GO:0005739">
    <property type="term" value="C:mitochondrion"/>
    <property type="evidence" value="ECO:0007669"/>
    <property type="project" value="TreeGrafter"/>
</dbReference>
<reference evidence="8" key="1">
    <citation type="journal article" date="2023" name="BMC Genomics">
        <title>Chromosome-level genome assemblies of Cutaneotrichosporon spp. (Trichosporonales, Basidiomycota) reveal imbalanced evolution between nucleotide sequences and chromosome synteny.</title>
        <authorList>
            <person name="Kobayashi Y."/>
            <person name="Kayamori A."/>
            <person name="Aoki K."/>
            <person name="Shiwa Y."/>
            <person name="Matsutani M."/>
            <person name="Fujita N."/>
            <person name="Sugita T."/>
            <person name="Iwasaki W."/>
            <person name="Tanaka N."/>
            <person name="Takashima M."/>
        </authorList>
    </citation>
    <scope>NUCLEOTIDE SEQUENCE</scope>
    <source>
        <strain evidence="8">HIS019</strain>
    </source>
</reference>
<dbReference type="SUPFAM" id="SSF55811">
    <property type="entry name" value="Nudix"/>
    <property type="match status" value="1"/>
</dbReference>
<dbReference type="GeneID" id="85493225"/>
<feature type="domain" description="Nudix hydrolase" evidence="7">
    <location>
        <begin position="17"/>
        <end position="196"/>
    </location>
</feature>
<keyword evidence="9" id="KW-1185">Reference proteome</keyword>
<dbReference type="PROSITE" id="PS51462">
    <property type="entry name" value="NUDIX"/>
    <property type="match status" value="1"/>
</dbReference>
<evidence type="ECO:0000313" key="8">
    <source>
        <dbReference type="EMBL" id="BEI89354.1"/>
    </source>
</evidence>
<keyword evidence="6" id="KW-0464">Manganese</keyword>
<evidence type="ECO:0000313" key="9">
    <source>
        <dbReference type="Proteomes" id="UP001233271"/>
    </source>
</evidence>
<dbReference type="RefSeq" id="XP_060454620.1">
    <property type="nucleotide sequence ID" value="XM_060597759.1"/>
</dbReference>
<comment type="cofactor">
    <cofactor evidence="2">
        <name>Mg(2+)</name>
        <dbReference type="ChEBI" id="CHEBI:18420"/>
    </cofactor>
</comment>
<dbReference type="PANTHER" id="PTHR12318">
    <property type="entry name" value="TESTOSTERONE-REGULATED PROTEIN RP2"/>
    <property type="match status" value="1"/>
</dbReference>
<dbReference type="KEGG" id="ccac:CcaHIS019_0207160"/>
<evidence type="ECO:0000256" key="6">
    <source>
        <dbReference type="ARBA" id="ARBA00023211"/>
    </source>
</evidence>
<evidence type="ECO:0000256" key="5">
    <source>
        <dbReference type="ARBA" id="ARBA00022842"/>
    </source>
</evidence>
<evidence type="ECO:0000256" key="1">
    <source>
        <dbReference type="ARBA" id="ARBA00001936"/>
    </source>
</evidence>
<keyword evidence="3" id="KW-0479">Metal-binding</keyword>
<dbReference type="Proteomes" id="UP001233271">
    <property type="component" value="Chromosome 2"/>
</dbReference>
<dbReference type="InterPro" id="IPR015797">
    <property type="entry name" value="NUDIX_hydrolase-like_dom_sf"/>
</dbReference>
<organism evidence="8 9">
    <name type="scientific">Cutaneotrichosporon cavernicola</name>
    <dbReference type="NCBI Taxonomy" id="279322"/>
    <lineage>
        <taxon>Eukaryota</taxon>
        <taxon>Fungi</taxon>
        <taxon>Dikarya</taxon>
        <taxon>Basidiomycota</taxon>
        <taxon>Agaricomycotina</taxon>
        <taxon>Tremellomycetes</taxon>
        <taxon>Trichosporonales</taxon>
        <taxon>Trichosporonaceae</taxon>
        <taxon>Cutaneotrichosporon</taxon>
    </lineage>
</organism>
<name>A0AA48I492_9TREE</name>
<dbReference type="EMBL" id="AP028213">
    <property type="protein sequence ID" value="BEI89354.1"/>
    <property type="molecule type" value="Genomic_DNA"/>
</dbReference>